<dbReference type="Proteomes" id="UP000555407">
    <property type="component" value="Unassembled WGS sequence"/>
</dbReference>
<evidence type="ECO:0008006" key="3">
    <source>
        <dbReference type="Google" id="ProtNLM"/>
    </source>
</evidence>
<sequence>MNDYGVTGATTGIEVLLKLPIHTVWSGITAIQRYGEWSPECIYGAWLEENATFEARNRFPNGLETYVTCTVTVLEEPTRFGWDVYGGEDVPLAHWEYELEDRGPETLVRQSFTHGPGDSGLRMGVLKYPDRATEIIRGRLDELAANMRTTLAAMEEALRRSGGLAGRL</sequence>
<dbReference type="RefSeq" id="WP_167203469.1">
    <property type="nucleotide sequence ID" value="NZ_JAASRO010000001.1"/>
</dbReference>
<evidence type="ECO:0000313" key="1">
    <source>
        <dbReference type="EMBL" id="NIK54696.1"/>
    </source>
</evidence>
<dbReference type="SUPFAM" id="SSF55961">
    <property type="entry name" value="Bet v1-like"/>
    <property type="match status" value="1"/>
</dbReference>
<proteinExistence type="predicted"/>
<dbReference type="CDD" id="cd07812">
    <property type="entry name" value="SRPBCC"/>
    <property type="match status" value="1"/>
</dbReference>
<dbReference type="InterPro" id="IPR019587">
    <property type="entry name" value="Polyketide_cyclase/dehydratase"/>
</dbReference>
<reference evidence="1 2" key="1">
    <citation type="submission" date="2020-03" db="EMBL/GenBank/DDBJ databases">
        <title>Sequencing the genomes of 1000 actinobacteria strains.</title>
        <authorList>
            <person name="Klenk H.-P."/>
        </authorList>
    </citation>
    <scope>NUCLEOTIDE SEQUENCE [LARGE SCALE GENOMIC DNA]</scope>
    <source>
        <strain evidence="1 2">DSM 45490</strain>
    </source>
</reference>
<protein>
    <recommendedName>
        <fullName evidence="3">SRPBCC family protein</fullName>
    </recommendedName>
</protein>
<accession>A0A7X5ZY50</accession>
<name>A0A7X5ZY50_9ACTN</name>
<dbReference type="Pfam" id="PF10604">
    <property type="entry name" value="Polyketide_cyc2"/>
    <property type="match status" value="1"/>
</dbReference>
<dbReference type="Gene3D" id="3.30.530.20">
    <property type="match status" value="1"/>
</dbReference>
<dbReference type="EMBL" id="JAASRO010000001">
    <property type="protein sequence ID" value="NIK54696.1"/>
    <property type="molecule type" value="Genomic_DNA"/>
</dbReference>
<dbReference type="AlphaFoldDB" id="A0A7X5ZY50"/>
<evidence type="ECO:0000313" key="2">
    <source>
        <dbReference type="Proteomes" id="UP000555407"/>
    </source>
</evidence>
<organism evidence="1 2">
    <name type="scientific">Kribbella shirazensis</name>
    <dbReference type="NCBI Taxonomy" id="1105143"/>
    <lineage>
        <taxon>Bacteria</taxon>
        <taxon>Bacillati</taxon>
        <taxon>Actinomycetota</taxon>
        <taxon>Actinomycetes</taxon>
        <taxon>Propionibacteriales</taxon>
        <taxon>Kribbellaceae</taxon>
        <taxon>Kribbella</taxon>
    </lineage>
</organism>
<dbReference type="InterPro" id="IPR023393">
    <property type="entry name" value="START-like_dom_sf"/>
</dbReference>
<keyword evidence="2" id="KW-1185">Reference proteome</keyword>
<gene>
    <name evidence="1" type="ORF">BJY22_000413</name>
</gene>
<comment type="caution">
    <text evidence="1">The sequence shown here is derived from an EMBL/GenBank/DDBJ whole genome shotgun (WGS) entry which is preliminary data.</text>
</comment>